<reference evidence="2 3" key="1">
    <citation type="submission" date="2024-04" db="EMBL/GenBank/DDBJ databases">
        <authorList>
            <consortium name="Genoscope - CEA"/>
            <person name="William W."/>
        </authorList>
    </citation>
    <scope>NUCLEOTIDE SEQUENCE [LARGE SCALE GENOMIC DNA]</scope>
</reference>
<dbReference type="AlphaFoldDB" id="A0AAV2HDR1"/>
<dbReference type="Proteomes" id="UP001497497">
    <property type="component" value="Unassembled WGS sequence"/>
</dbReference>
<dbReference type="SMART" id="SM00327">
    <property type="entry name" value="VWA"/>
    <property type="match status" value="1"/>
</dbReference>
<proteinExistence type="predicted"/>
<dbReference type="InterPro" id="IPR036465">
    <property type="entry name" value="vWFA_dom_sf"/>
</dbReference>
<evidence type="ECO:0000313" key="3">
    <source>
        <dbReference type="Proteomes" id="UP001497497"/>
    </source>
</evidence>
<dbReference type="SUPFAM" id="SSF53300">
    <property type="entry name" value="vWA-like"/>
    <property type="match status" value="1"/>
</dbReference>
<dbReference type="PROSITE" id="PS50234">
    <property type="entry name" value="VWFA"/>
    <property type="match status" value="1"/>
</dbReference>
<evidence type="ECO:0000313" key="2">
    <source>
        <dbReference type="EMBL" id="CAL1530589.1"/>
    </source>
</evidence>
<dbReference type="CDD" id="cd01450">
    <property type="entry name" value="vWFA_subfamily_ECM"/>
    <property type="match status" value="1"/>
</dbReference>
<dbReference type="PRINTS" id="PR00453">
    <property type="entry name" value="VWFADOMAIN"/>
</dbReference>
<feature type="domain" description="VWFA" evidence="1">
    <location>
        <begin position="30"/>
        <end position="204"/>
    </location>
</feature>
<organism evidence="2 3">
    <name type="scientific">Lymnaea stagnalis</name>
    <name type="common">Great pond snail</name>
    <name type="synonym">Helix stagnalis</name>
    <dbReference type="NCBI Taxonomy" id="6523"/>
    <lineage>
        <taxon>Eukaryota</taxon>
        <taxon>Metazoa</taxon>
        <taxon>Spiralia</taxon>
        <taxon>Lophotrochozoa</taxon>
        <taxon>Mollusca</taxon>
        <taxon>Gastropoda</taxon>
        <taxon>Heterobranchia</taxon>
        <taxon>Euthyneura</taxon>
        <taxon>Panpulmonata</taxon>
        <taxon>Hygrophila</taxon>
        <taxon>Lymnaeoidea</taxon>
        <taxon>Lymnaeidae</taxon>
        <taxon>Lymnaea</taxon>
    </lineage>
</organism>
<dbReference type="Gene3D" id="3.40.50.410">
    <property type="entry name" value="von Willebrand factor, type A domain"/>
    <property type="match status" value="1"/>
</dbReference>
<gene>
    <name evidence="2" type="ORF">GSLYS_00004714001</name>
</gene>
<dbReference type="Pfam" id="PF00092">
    <property type="entry name" value="VWA"/>
    <property type="match status" value="1"/>
</dbReference>
<dbReference type="InterPro" id="IPR050525">
    <property type="entry name" value="ECM_Assembly_Org"/>
</dbReference>
<dbReference type="PANTHER" id="PTHR24020">
    <property type="entry name" value="COLLAGEN ALPHA"/>
    <property type="match status" value="1"/>
</dbReference>
<dbReference type="PANTHER" id="PTHR24020:SF20">
    <property type="entry name" value="PH DOMAIN-CONTAINING PROTEIN"/>
    <property type="match status" value="1"/>
</dbReference>
<evidence type="ECO:0000259" key="1">
    <source>
        <dbReference type="PROSITE" id="PS50234"/>
    </source>
</evidence>
<dbReference type="EMBL" id="CAXITT010000072">
    <property type="protein sequence ID" value="CAL1530589.1"/>
    <property type="molecule type" value="Genomic_DNA"/>
</dbReference>
<keyword evidence="3" id="KW-1185">Reference proteome</keyword>
<feature type="non-terminal residue" evidence="2">
    <location>
        <position position="217"/>
    </location>
</feature>
<sequence length="217" mass="23722">MEPSSTAVVSTIAPNSTDVSPITLCNASADIVFVLDASGSIGDDQYRMVLSFVKNFINSSTSGSSSDLRFGLVIFSDDVQTIFDLESYNDIQELNEVIDDAPYPGGFTYTDKGLNMARQIFLQHGRVNYPHVIILMTDGYSTSRNETLLEAKGLRVNNITTISIGFGDIIDESELNDISEPTDVFMVNDYNKLDYILGQLLNKLCPTVVSTMAPSST</sequence>
<dbReference type="InterPro" id="IPR002035">
    <property type="entry name" value="VWF_A"/>
</dbReference>
<accession>A0AAV2HDR1</accession>
<comment type="caution">
    <text evidence="2">The sequence shown here is derived from an EMBL/GenBank/DDBJ whole genome shotgun (WGS) entry which is preliminary data.</text>
</comment>
<protein>
    <recommendedName>
        <fullName evidence="1">VWFA domain-containing protein</fullName>
    </recommendedName>
</protein>
<name>A0AAV2HDR1_LYMST</name>